<dbReference type="PROSITE" id="PS00061">
    <property type="entry name" value="ADH_SHORT"/>
    <property type="match status" value="1"/>
</dbReference>
<accession>A0A849C425</accession>
<dbReference type="PANTHER" id="PTHR24322:SF736">
    <property type="entry name" value="RETINOL DEHYDROGENASE 10"/>
    <property type="match status" value="1"/>
</dbReference>
<dbReference type="InterPro" id="IPR020904">
    <property type="entry name" value="Sc_DH/Rdtase_CS"/>
</dbReference>
<keyword evidence="7" id="KW-1185">Reference proteome</keyword>
<dbReference type="NCBIfam" id="NF005878">
    <property type="entry name" value="PRK07825.1"/>
    <property type="match status" value="1"/>
</dbReference>
<sequence length="301" mass="31008">MSTIDLTGKKIVITGGARGIGAATARRLAQAGAAVAIGDIDADLAAETGAAIAAATGARVAGLKVDVTDRDSFATFLDDAEAALNGLDVLINNAGIMPTGEFLDETDAVTDRQIEINLRGVITGSKLAGRRFAQRGSGHIVNIASVAGISAAPGVAVYCATKHAVVGLGSALHQELAPKGVTVTTIAPSFVNTELTAGLSPNWLVRQIGWVEPEDVAAAICDAIAARRGGFRTVPRIGGIFLKILLPLPENFRNGIYGALGLQHVTLDSDETARAAYRERTEKPAAAVEPAQPVRKTGRSS</sequence>
<dbReference type="InterPro" id="IPR002347">
    <property type="entry name" value="SDR_fam"/>
</dbReference>
<dbReference type="PRINTS" id="PR00081">
    <property type="entry name" value="GDHRDH"/>
</dbReference>
<name>A0A849C425_9NOCA</name>
<protein>
    <submittedName>
        <fullName evidence="6">SDR family oxidoreductase</fullName>
    </submittedName>
</protein>
<evidence type="ECO:0000259" key="5">
    <source>
        <dbReference type="SMART" id="SM00822"/>
    </source>
</evidence>
<dbReference type="CDD" id="cd05233">
    <property type="entry name" value="SDR_c"/>
    <property type="match status" value="1"/>
</dbReference>
<gene>
    <name evidence="6" type="ORF">HLB23_15215</name>
</gene>
<evidence type="ECO:0000256" key="1">
    <source>
        <dbReference type="ARBA" id="ARBA00006484"/>
    </source>
</evidence>
<comment type="caution">
    <text evidence="6">The sequence shown here is derived from an EMBL/GenBank/DDBJ whole genome shotgun (WGS) entry which is preliminary data.</text>
</comment>
<keyword evidence="2" id="KW-0560">Oxidoreductase</keyword>
<dbReference type="Proteomes" id="UP000586827">
    <property type="component" value="Unassembled WGS sequence"/>
</dbReference>
<dbReference type="Gene3D" id="3.40.50.720">
    <property type="entry name" value="NAD(P)-binding Rossmann-like Domain"/>
    <property type="match status" value="1"/>
</dbReference>
<dbReference type="EMBL" id="JABELX010000005">
    <property type="protein sequence ID" value="NNH71200.1"/>
    <property type="molecule type" value="Genomic_DNA"/>
</dbReference>
<evidence type="ECO:0000256" key="4">
    <source>
        <dbReference type="SAM" id="MobiDB-lite"/>
    </source>
</evidence>
<dbReference type="RefSeq" id="WP_067524355.1">
    <property type="nucleotide sequence ID" value="NZ_JABELX010000005.1"/>
</dbReference>
<comment type="similarity">
    <text evidence="1 3">Belongs to the short-chain dehydrogenases/reductases (SDR) family.</text>
</comment>
<dbReference type="AlphaFoldDB" id="A0A849C425"/>
<dbReference type="FunFam" id="3.40.50.720:FF:000084">
    <property type="entry name" value="Short-chain dehydrogenase reductase"/>
    <property type="match status" value="1"/>
</dbReference>
<dbReference type="InterPro" id="IPR036291">
    <property type="entry name" value="NAD(P)-bd_dom_sf"/>
</dbReference>
<dbReference type="InterPro" id="IPR057326">
    <property type="entry name" value="KR_dom"/>
</dbReference>
<dbReference type="PRINTS" id="PR00080">
    <property type="entry name" value="SDRFAMILY"/>
</dbReference>
<proteinExistence type="inferred from homology"/>
<organism evidence="6 7">
    <name type="scientific">Nocardia uniformis</name>
    <dbReference type="NCBI Taxonomy" id="53432"/>
    <lineage>
        <taxon>Bacteria</taxon>
        <taxon>Bacillati</taxon>
        <taxon>Actinomycetota</taxon>
        <taxon>Actinomycetes</taxon>
        <taxon>Mycobacteriales</taxon>
        <taxon>Nocardiaceae</taxon>
        <taxon>Nocardia</taxon>
    </lineage>
</organism>
<dbReference type="PANTHER" id="PTHR24322">
    <property type="entry name" value="PKSB"/>
    <property type="match status" value="1"/>
</dbReference>
<evidence type="ECO:0000313" key="6">
    <source>
        <dbReference type="EMBL" id="NNH71200.1"/>
    </source>
</evidence>
<dbReference type="Pfam" id="PF00106">
    <property type="entry name" value="adh_short"/>
    <property type="match status" value="1"/>
</dbReference>
<reference evidence="6 7" key="1">
    <citation type="submission" date="2020-05" db="EMBL/GenBank/DDBJ databases">
        <title>MicrobeNet Type strains.</title>
        <authorList>
            <person name="Nicholson A.C."/>
        </authorList>
    </citation>
    <scope>NUCLEOTIDE SEQUENCE [LARGE SCALE GENOMIC DNA]</scope>
    <source>
        <strain evidence="6 7">JCM 3224</strain>
    </source>
</reference>
<evidence type="ECO:0000256" key="3">
    <source>
        <dbReference type="RuleBase" id="RU000363"/>
    </source>
</evidence>
<feature type="domain" description="Ketoreductase" evidence="5">
    <location>
        <begin position="9"/>
        <end position="189"/>
    </location>
</feature>
<dbReference type="SUPFAM" id="SSF51735">
    <property type="entry name" value="NAD(P)-binding Rossmann-fold domains"/>
    <property type="match status" value="1"/>
</dbReference>
<feature type="region of interest" description="Disordered" evidence="4">
    <location>
        <begin position="280"/>
        <end position="301"/>
    </location>
</feature>
<dbReference type="SMART" id="SM00822">
    <property type="entry name" value="PKS_KR"/>
    <property type="match status" value="1"/>
</dbReference>
<evidence type="ECO:0000313" key="7">
    <source>
        <dbReference type="Proteomes" id="UP000586827"/>
    </source>
</evidence>
<evidence type="ECO:0000256" key="2">
    <source>
        <dbReference type="ARBA" id="ARBA00023002"/>
    </source>
</evidence>
<dbReference type="GO" id="GO:0016616">
    <property type="term" value="F:oxidoreductase activity, acting on the CH-OH group of donors, NAD or NADP as acceptor"/>
    <property type="evidence" value="ECO:0007669"/>
    <property type="project" value="TreeGrafter"/>
</dbReference>